<keyword evidence="2" id="KW-1185">Reference proteome</keyword>
<dbReference type="InterPro" id="IPR002591">
    <property type="entry name" value="Phosphodiest/P_Trfase"/>
</dbReference>
<comment type="caution">
    <text evidence="1">The sequence shown here is derived from an EMBL/GenBank/DDBJ whole genome shotgun (WGS) entry which is preliminary data.</text>
</comment>
<dbReference type="AlphaFoldDB" id="A0A1Q8CG55"/>
<dbReference type="STRING" id="1912961.BU204_28245"/>
<dbReference type="InterPro" id="IPR017850">
    <property type="entry name" value="Alkaline_phosphatase_core_sf"/>
</dbReference>
<accession>A0A1Q8CG55</accession>
<reference evidence="1 2" key="1">
    <citation type="submission" date="2016-12" db="EMBL/GenBank/DDBJ databases">
        <title>The draft genome sequence of Actinophytocola sp. 11-183.</title>
        <authorList>
            <person name="Wang W."/>
            <person name="Yuan L."/>
        </authorList>
    </citation>
    <scope>NUCLEOTIDE SEQUENCE [LARGE SCALE GENOMIC DNA]</scope>
    <source>
        <strain evidence="1 2">11-183</strain>
    </source>
</reference>
<evidence type="ECO:0000313" key="1">
    <source>
        <dbReference type="EMBL" id="OLF13300.1"/>
    </source>
</evidence>
<name>A0A1Q8CG55_9PSEU</name>
<dbReference type="SUPFAM" id="SSF53649">
    <property type="entry name" value="Alkaline phosphatase-like"/>
    <property type="match status" value="1"/>
</dbReference>
<sequence>MYVLVVTGLRPDEAIGPYLPTLRSLAARGTSFAAARAVPVAATVPNLVATMTGVHPERSGVPADVVFDPERGAVRELALATDLRAPTLLERLPAELGLSSSTVLAKECPHGVFGSRATYRWGPEPVLPVTRHASDAVTMGAVLAEIDAHDPALLFANLADLDRFGHADLGGGSPRLLRTLALVDTDTQLARFTGHLRRTGRWRSSVVVVLADHSTDWSLPLPPVELAERLAADPLLAGNTVVARNGGAALLYWTGGEDDRPAALARMRERARATPGVSSVHEPGSLRLGPLAGDLVVHCAAGRRFGDLAPGNHGHPVTEPIPLVVSGGHPVVRRGRVFAEPVRSLDVAPTVAALFGLPAPEEGWDGRALLNAFAREPAALEPVG</sequence>
<organism evidence="1 2">
    <name type="scientific">Actinophytocola xanthii</name>
    <dbReference type="NCBI Taxonomy" id="1912961"/>
    <lineage>
        <taxon>Bacteria</taxon>
        <taxon>Bacillati</taxon>
        <taxon>Actinomycetota</taxon>
        <taxon>Actinomycetes</taxon>
        <taxon>Pseudonocardiales</taxon>
        <taxon>Pseudonocardiaceae</taxon>
    </lineage>
</organism>
<dbReference type="Proteomes" id="UP000185596">
    <property type="component" value="Unassembled WGS sequence"/>
</dbReference>
<dbReference type="EMBL" id="MSIE01000058">
    <property type="protein sequence ID" value="OLF13300.1"/>
    <property type="molecule type" value="Genomic_DNA"/>
</dbReference>
<dbReference type="Pfam" id="PF01663">
    <property type="entry name" value="Phosphodiest"/>
    <property type="match status" value="1"/>
</dbReference>
<gene>
    <name evidence="1" type="ORF">BU204_28245</name>
</gene>
<proteinExistence type="predicted"/>
<evidence type="ECO:0000313" key="2">
    <source>
        <dbReference type="Proteomes" id="UP000185596"/>
    </source>
</evidence>
<dbReference type="Gene3D" id="3.40.720.10">
    <property type="entry name" value="Alkaline Phosphatase, subunit A"/>
    <property type="match status" value="2"/>
</dbReference>
<protein>
    <submittedName>
        <fullName evidence="1">Alkaline phosphatase family protein</fullName>
    </submittedName>
</protein>